<evidence type="ECO:0000259" key="4">
    <source>
        <dbReference type="PROSITE" id="PS01124"/>
    </source>
</evidence>
<comment type="caution">
    <text evidence="5">The sequence shown here is derived from an EMBL/GenBank/DDBJ whole genome shotgun (WGS) entry which is preliminary data.</text>
</comment>
<keyword evidence="6" id="KW-1185">Reference proteome</keyword>
<dbReference type="EMBL" id="SNYJ01000001">
    <property type="protein sequence ID" value="TDQ42580.1"/>
    <property type="molecule type" value="Genomic_DNA"/>
</dbReference>
<dbReference type="InterPro" id="IPR018060">
    <property type="entry name" value="HTH_AraC"/>
</dbReference>
<dbReference type="InterPro" id="IPR020449">
    <property type="entry name" value="Tscrpt_reg_AraC-type_HTH"/>
</dbReference>
<proteinExistence type="predicted"/>
<dbReference type="GO" id="GO:0043565">
    <property type="term" value="F:sequence-specific DNA binding"/>
    <property type="evidence" value="ECO:0007669"/>
    <property type="project" value="InterPro"/>
</dbReference>
<feature type="domain" description="HTH araC/xylS-type" evidence="4">
    <location>
        <begin position="176"/>
        <end position="274"/>
    </location>
</feature>
<reference evidence="5 6" key="1">
    <citation type="submission" date="2019-03" db="EMBL/GenBank/DDBJ databases">
        <title>Genomic Encyclopedia of Type Strains, Phase IV (KMG-IV): sequencing the most valuable type-strain genomes for metagenomic binning, comparative biology and taxonomic classification.</title>
        <authorList>
            <person name="Goeker M."/>
        </authorList>
    </citation>
    <scope>NUCLEOTIDE SEQUENCE [LARGE SCALE GENOMIC DNA]</scope>
    <source>
        <strain evidence="5 6">DSM 28697</strain>
    </source>
</reference>
<accession>A0A4R6U7Q8</accession>
<dbReference type="InterPro" id="IPR009057">
    <property type="entry name" value="Homeodomain-like_sf"/>
</dbReference>
<dbReference type="PROSITE" id="PS01124">
    <property type="entry name" value="HTH_ARAC_FAMILY_2"/>
    <property type="match status" value="1"/>
</dbReference>
<dbReference type="PANTHER" id="PTHR43280">
    <property type="entry name" value="ARAC-FAMILY TRANSCRIPTIONAL REGULATOR"/>
    <property type="match status" value="1"/>
</dbReference>
<dbReference type="SMART" id="SM00342">
    <property type="entry name" value="HTH_ARAC"/>
    <property type="match status" value="1"/>
</dbReference>
<evidence type="ECO:0000313" key="5">
    <source>
        <dbReference type="EMBL" id="TDQ42580.1"/>
    </source>
</evidence>
<dbReference type="Gene3D" id="1.10.10.60">
    <property type="entry name" value="Homeodomain-like"/>
    <property type="match status" value="2"/>
</dbReference>
<organism evidence="5 6">
    <name type="scientific">Aureibacillus halotolerans</name>
    <dbReference type="NCBI Taxonomy" id="1508390"/>
    <lineage>
        <taxon>Bacteria</taxon>
        <taxon>Bacillati</taxon>
        <taxon>Bacillota</taxon>
        <taxon>Bacilli</taxon>
        <taxon>Bacillales</taxon>
        <taxon>Bacillaceae</taxon>
        <taxon>Aureibacillus</taxon>
    </lineage>
</organism>
<dbReference type="SUPFAM" id="SSF51215">
    <property type="entry name" value="Regulatory protein AraC"/>
    <property type="match status" value="1"/>
</dbReference>
<dbReference type="SUPFAM" id="SSF46689">
    <property type="entry name" value="Homeodomain-like"/>
    <property type="match status" value="2"/>
</dbReference>
<dbReference type="Pfam" id="PF12833">
    <property type="entry name" value="HTH_18"/>
    <property type="match status" value="1"/>
</dbReference>
<dbReference type="InterPro" id="IPR037923">
    <property type="entry name" value="HTH-like"/>
</dbReference>
<dbReference type="InterPro" id="IPR003313">
    <property type="entry name" value="AraC-bd"/>
</dbReference>
<keyword evidence="1" id="KW-0805">Transcription regulation</keyword>
<dbReference type="OrthoDB" id="9803764at2"/>
<evidence type="ECO:0000313" key="6">
    <source>
        <dbReference type="Proteomes" id="UP000295632"/>
    </source>
</evidence>
<protein>
    <submittedName>
        <fullName evidence="5">AraC family transcriptional regulator of arabinose operon</fullName>
    </submittedName>
</protein>
<dbReference type="AlphaFoldDB" id="A0A4R6U7Q8"/>
<dbReference type="Proteomes" id="UP000295632">
    <property type="component" value="Unassembled WGS sequence"/>
</dbReference>
<dbReference type="PRINTS" id="PR00032">
    <property type="entry name" value="HTHARAC"/>
</dbReference>
<dbReference type="Pfam" id="PF02311">
    <property type="entry name" value="AraC_binding"/>
    <property type="match status" value="1"/>
</dbReference>
<dbReference type="GO" id="GO:0003700">
    <property type="term" value="F:DNA-binding transcription factor activity"/>
    <property type="evidence" value="ECO:0007669"/>
    <property type="project" value="InterPro"/>
</dbReference>
<evidence type="ECO:0000256" key="3">
    <source>
        <dbReference type="ARBA" id="ARBA00023163"/>
    </source>
</evidence>
<dbReference type="PANTHER" id="PTHR43280:SF28">
    <property type="entry name" value="HTH-TYPE TRANSCRIPTIONAL ACTIVATOR RHAS"/>
    <property type="match status" value="1"/>
</dbReference>
<dbReference type="InterPro" id="IPR018062">
    <property type="entry name" value="HTH_AraC-typ_CS"/>
</dbReference>
<dbReference type="RefSeq" id="WP_133578429.1">
    <property type="nucleotide sequence ID" value="NZ_SNYJ01000001.1"/>
</dbReference>
<evidence type="ECO:0000256" key="2">
    <source>
        <dbReference type="ARBA" id="ARBA00023125"/>
    </source>
</evidence>
<evidence type="ECO:0000256" key="1">
    <source>
        <dbReference type="ARBA" id="ARBA00023015"/>
    </source>
</evidence>
<name>A0A4R6U7Q8_9BACI</name>
<dbReference type="PROSITE" id="PS00041">
    <property type="entry name" value="HTH_ARAC_FAMILY_1"/>
    <property type="match status" value="1"/>
</dbReference>
<gene>
    <name evidence="5" type="ORF">EV213_1018</name>
</gene>
<keyword evidence="2" id="KW-0238">DNA-binding</keyword>
<keyword evidence="3" id="KW-0804">Transcription</keyword>
<sequence>MSDTSTTTMDIPAPPPGLLVAGHYQKDDTYVCFRENGSKDWLLMYTLSGNGLVLLNDELQPLSSGDIVLLPPGARHQYQTKPNSTWETLWCHYLPKIEWQEWLSSFTPARIGSRWSVSDQTIKHRLTAAFTRLLKDQLQSSSFNQQLAMNGLEEVLLLLAKEKDSAQSPPLDIRIQETLDFFATNYKQQLTMEMISQKVSLSSSRLGHLFKEQVGISPMEALLQFRLKQAVKLLSFTQLTVSEVADEVGFQSPDFFAKQFSKFYAMTPSQLRKTLQQK</sequence>
<dbReference type="Gene3D" id="2.60.120.280">
    <property type="entry name" value="Regulatory protein AraC"/>
    <property type="match status" value="1"/>
</dbReference>